<protein>
    <recommendedName>
        <fullName evidence="2">Calcineurin-like phosphoesterase domain-containing protein</fullName>
    </recommendedName>
</protein>
<dbReference type="PANTHER" id="PTHR31302:SF0">
    <property type="entry name" value="TRANSMEMBRANE PROTEIN WITH METALLOPHOSPHOESTERASE DOMAIN"/>
    <property type="match status" value="1"/>
</dbReference>
<dbReference type="Proteomes" id="UP000544222">
    <property type="component" value="Unassembled WGS sequence"/>
</dbReference>
<dbReference type="SUPFAM" id="SSF56300">
    <property type="entry name" value="Metallo-dependent phosphatases"/>
    <property type="match status" value="1"/>
</dbReference>
<comment type="caution">
    <text evidence="3">The sequence shown here is derived from an EMBL/GenBank/DDBJ whole genome shotgun (WGS) entry which is preliminary data.</text>
</comment>
<dbReference type="PANTHER" id="PTHR31302">
    <property type="entry name" value="TRANSMEMBRANE PROTEIN WITH METALLOPHOSPHOESTERASE DOMAIN-RELATED"/>
    <property type="match status" value="1"/>
</dbReference>
<feature type="domain" description="Calcineurin-like phosphoesterase" evidence="2">
    <location>
        <begin position="152"/>
        <end position="315"/>
    </location>
</feature>
<dbReference type="AlphaFoldDB" id="A0A7W5DS99"/>
<dbReference type="Pfam" id="PF00149">
    <property type="entry name" value="Metallophos"/>
    <property type="match status" value="1"/>
</dbReference>
<name>A0A7W5DS99_9PORP</name>
<gene>
    <name evidence="3" type="ORF">FHX64_002179</name>
</gene>
<dbReference type="RefSeq" id="WP_183413776.1">
    <property type="nucleotide sequence ID" value="NZ_JACHYB010000002.1"/>
</dbReference>
<dbReference type="InterPro" id="IPR004843">
    <property type="entry name" value="Calcineurin-like_PHP"/>
</dbReference>
<evidence type="ECO:0000313" key="3">
    <source>
        <dbReference type="EMBL" id="MBB3187981.1"/>
    </source>
</evidence>
<dbReference type="CDD" id="cd07385">
    <property type="entry name" value="MPP_YkuE_C"/>
    <property type="match status" value="1"/>
</dbReference>
<dbReference type="EMBL" id="JACHYB010000002">
    <property type="protein sequence ID" value="MBB3187981.1"/>
    <property type="molecule type" value="Genomic_DNA"/>
</dbReference>
<dbReference type="GO" id="GO:0016787">
    <property type="term" value="F:hydrolase activity"/>
    <property type="evidence" value="ECO:0007669"/>
    <property type="project" value="InterPro"/>
</dbReference>
<dbReference type="InterPro" id="IPR029052">
    <property type="entry name" value="Metallo-depent_PP-like"/>
</dbReference>
<accession>A0A7W5DS99</accession>
<feature type="transmembrane region" description="Helical" evidence="1">
    <location>
        <begin position="7"/>
        <end position="24"/>
    </location>
</feature>
<feature type="transmembrane region" description="Helical" evidence="1">
    <location>
        <begin position="112"/>
        <end position="131"/>
    </location>
</feature>
<reference evidence="3 4" key="1">
    <citation type="submission" date="2020-08" db="EMBL/GenBank/DDBJ databases">
        <title>Genomic Encyclopedia of Type Strains, Phase IV (KMG-IV): sequencing the most valuable type-strain genomes for metagenomic binning, comparative biology and taxonomic classification.</title>
        <authorList>
            <person name="Goeker M."/>
        </authorList>
    </citation>
    <scope>NUCLEOTIDE SEQUENCE [LARGE SCALE GENOMIC DNA]</scope>
    <source>
        <strain evidence="3 4">DSM 27471</strain>
    </source>
</reference>
<keyword evidence="1" id="KW-0812">Transmembrane</keyword>
<evidence type="ECO:0000259" key="2">
    <source>
        <dbReference type="Pfam" id="PF00149"/>
    </source>
</evidence>
<keyword evidence="4" id="KW-1185">Reference proteome</keyword>
<keyword evidence="1" id="KW-0472">Membrane</keyword>
<feature type="transmembrane region" description="Helical" evidence="1">
    <location>
        <begin position="67"/>
        <end position="92"/>
    </location>
</feature>
<sequence length="371" mass="42907">MKRRITTIFPIVFLSIIAYIIWRGSQVLPEKHLFQYIYIGTNILFFSFFLLSLFIGHKIPIRLASAISFIGNTYLIIAIYLFCSFLFADIIRLFNDIIHFAPHGLLPYRYEWLIFSFALIAVLLLIGNYRFNHPKIVRLNLETDKSKQYKDLKIVAVSDIHLGFSIRKKKLQRYVDMINAEEPDIILMAGDVSDRSIKPIIRQNMEEELKQLKAPLGIYAINGNHEHYAETTKATSEYLQKAGIQMLIDSTVLINDAFYLIGRDDRMNRHRKALSTLVKGLNPDFPKILLDHQPYNLKNAQRNGIDLQISGHTHEGQFFPGNLFVKKMFEVQYGYKKIGSTHYYVSSGLGIWGPQYRIGTQSEMVVINLSY</sequence>
<feature type="transmembrane region" description="Helical" evidence="1">
    <location>
        <begin position="36"/>
        <end position="55"/>
    </location>
</feature>
<keyword evidence="1" id="KW-1133">Transmembrane helix</keyword>
<dbReference type="InterPro" id="IPR051158">
    <property type="entry name" value="Metallophosphoesterase_sf"/>
</dbReference>
<proteinExistence type="predicted"/>
<dbReference type="Gene3D" id="3.60.21.10">
    <property type="match status" value="1"/>
</dbReference>
<evidence type="ECO:0000313" key="4">
    <source>
        <dbReference type="Proteomes" id="UP000544222"/>
    </source>
</evidence>
<organism evidence="3 4">
    <name type="scientific">Microbacter margulisiae</name>
    <dbReference type="NCBI Taxonomy" id="1350067"/>
    <lineage>
        <taxon>Bacteria</taxon>
        <taxon>Pseudomonadati</taxon>
        <taxon>Bacteroidota</taxon>
        <taxon>Bacteroidia</taxon>
        <taxon>Bacteroidales</taxon>
        <taxon>Porphyromonadaceae</taxon>
        <taxon>Microbacter</taxon>
    </lineage>
</organism>
<evidence type="ECO:0000256" key="1">
    <source>
        <dbReference type="SAM" id="Phobius"/>
    </source>
</evidence>